<dbReference type="EMBL" id="BARU01008141">
    <property type="protein sequence ID" value="GAH37331.1"/>
    <property type="molecule type" value="Genomic_DNA"/>
</dbReference>
<dbReference type="Gene3D" id="3.10.270.10">
    <property type="entry name" value="Urate Oxidase"/>
    <property type="match status" value="1"/>
</dbReference>
<organism evidence="2">
    <name type="scientific">marine sediment metagenome</name>
    <dbReference type="NCBI Taxonomy" id="412755"/>
    <lineage>
        <taxon>unclassified sequences</taxon>
        <taxon>metagenomes</taxon>
        <taxon>ecological metagenomes</taxon>
    </lineage>
</organism>
<dbReference type="Pfam" id="PF02649">
    <property type="entry name" value="GCHY-1"/>
    <property type="match status" value="1"/>
</dbReference>
<evidence type="ECO:0000313" key="2">
    <source>
        <dbReference type="EMBL" id="GAH37331.1"/>
    </source>
</evidence>
<gene>
    <name evidence="2" type="ORF">S03H2_15984</name>
</gene>
<comment type="caution">
    <text evidence="2">The sequence shown here is derived from an EMBL/GenBank/DDBJ whole genome shotgun (WGS) entry which is preliminary data.</text>
</comment>
<sequence length="76" mass="9035">MIDTQNQRDDRNIDIDKVGIKDIRYPITVRDKEVKTQQTVALINMYVNLPRDYKGTHMSRLVEILNEHNRMISIHN</sequence>
<evidence type="ECO:0008006" key="3">
    <source>
        <dbReference type="Google" id="ProtNLM"/>
    </source>
</evidence>
<feature type="non-terminal residue" evidence="2">
    <location>
        <position position="76"/>
    </location>
</feature>
<dbReference type="GO" id="GO:0003934">
    <property type="term" value="F:GTP cyclohydrolase I activity"/>
    <property type="evidence" value="ECO:0007669"/>
    <property type="project" value="InterPro"/>
</dbReference>
<evidence type="ECO:0000256" key="1">
    <source>
        <dbReference type="ARBA" id="ARBA00022801"/>
    </source>
</evidence>
<name>X1EVA8_9ZZZZ</name>
<proteinExistence type="predicted"/>
<accession>X1EVA8</accession>
<protein>
    <recommendedName>
        <fullName evidence="3">GTP cyclohydrolase I FolE2</fullName>
    </recommendedName>
</protein>
<keyword evidence="1" id="KW-0378">Hydrolase</keyword>
<reference evidence="2" key="1">
    <citation type="journal article" date="2014" name="Front. Microbiol.">
        <title>High frequency of phylogenetically diverse reductive dehalogenase-homologous genes in deep subseafloor sedimentary metagenomes.</title>
        <authorList>
            <person name="Kawai M."/>
            <person name="Futagami T."/>
            <person name="Toyoda A."/>
            <person name="Takaki Y."/>
            <person name="Nishi S."/>
            <person name="Hori S."/>
            <person name="Arai W."/>
            <person name="Tsubouchi T."/>
            <person name="Morono Y."/>
            <person name="Uchiyama I."/>
            <person name="Ito T."/>
            <person name="Fujiyama A."/>
            <person name="Inagaki F."/>
            <person name="Takami H."/>
        </authorList>
    </citation>
    <scope>NUCLEOTIDE SEQUENCE</scope>
    <source>
        <strain evidence="2">Expedition CK06-06</strain>
    </source>
</reference>
<dbReference type="AlphaFoldDB" id="X1EVA8"/>
<dbReference type="PANTHER" id="PTHR36445">
    <property type="entry name" value="GTP CYCLOHYDROLASE MPTA"/>
    <property type="match status" value="1"/>
</dbReference>
<dbReference type="InterPro" id="IPR003801">
    <property type="entry name" value="GTP_cyclohydrolase_FolE2/MptA"/>
</dbReference>
<dbReference type="PANTHER" id="PTHR36445:SF1">
    <property type="entry name" value="GTP CYCLOHYDROLASE MPTA"/>
    <property type="match status" value="1"/>
</dbReference>